<dbReference type="AlphaFoldDB" id="A0AAE0Z8H9"/>
<dbReference type="EMBL" id="JAWDGP010004391">
    <property type="protein sequence ID" value="KAK3764798.1"/>
    <property type="molecule type" value="Genomic_DNA"/>
</dbReference>
<sequence length="80" mass="8786">MLTSSFLPQSVTLEIRFSLSSIVRRCRRVPYGDGWDPVSPRWRRLGVKKLPENEGCARSTPLPDRQEASAGGAGDIGSRG</sequence>
<name>A0AAE0Z8H9_9GAST</name>
<reference evidence="2" key="1">
    <citation type="journal article" date="2023" name="G3 (Bethesda)">
        <title>A reference genome for the long-term kleptoplast-retaining sea slug Elysia crispata morphotype clarki.</title>
        <authorList>
            <person name="Eastman K.E."/>
            <person name="Pendleton A.L."/>
            <person name="Shaikh M.A."/>
            <person name="Suttiyut T."/>
            <person name="Ogas R."/>
            <person name="Tomko P."/>
            <person name="Gavelis G."/>
            <person name="Widhalm J.R."/>
            <person name="Wisecaver J.H."/>
        </authorList>
    </citation>
    <scope>NUCLEOTIDE SEQUENCE</scope>
    <source>
        <strain evidence="2">ECLA1</strain>
    </source>
</reference>
<proteinExistence type="predicted"/>
<protein>
    <submittedName>
        <fullName evidence="2">Uncharacterized protein</fullName>
    </submittedName>
</protein>
<dbReference type="Proteomes" id="UP001283361">
    <property type="component" value="Unassembled WGS sequence"/>
</dbReference>
<feature type="region of interest" description="Disordered" evidence="1">
    <location>
        <begin position="53"/>
        <end position="80"/>
    </location>
</feature>
<evidence type="ECO:0000313" key="2">
    <source>
        <dbReference type="EMBL" id="KAK3764798.1"/>
    </source>
</evidence>
<accession>A0AAE0Z8H9</accession>
<comment type="caution">
    <text evidence="2">The sequence shown here is derived from an EMBL/GenBank/DDBJ whole genome shotgun (WGS) entry which is preliminary data.</text>
</comment>
<feature type="compositionally biased region" description="Gly residues" evidence="1">
    <location>
        <begin position="71"/>
        <end position="80"/>
    </location>
</feature>
<evidence type="ECO:0000313" key="3">
    <source>
        <dbReference type="Proteomes" id="UP001283361"/>
    </source>
</evidence>
<keyword evidence="3" id="KW-1185">Reference proteome</keyword>
<evidence type="ECO:0000256" key="1">
    <source>
        <dbReference type="SAM" id="MobiDB-lite"/>
    </source>
</evidence>
<organism evidence="2 3">
    <name type="scientific">Elysia crispata</name>
    <name type="common">lettuce slug</name>
    <dbReference type="NCBI Taxonomy" id="231223"/>
    <lineage>
        <taxon>Eukaryota</taxon>
        <taxon>Metazoa</taxon>
        <taxon>Spiralia</taxon>
        <taxon>Lophotrochozoa</taxon>
        <taxon>Mollusca</taxon>
        <taxon>Gastropoda</taxon>
        <taxon>Heterobranchia</taxon>
        <taxon>Euthyneura</taxon>
        <taxon>Panpulmonata</taxon>
        <taxon>Sacoglossa</taxon>
        <taxon>Placobranchoidea</taxon>
        <taxon>Plakobranchidae</taxon>
        <taxon>Elysia</taxon>
    </lineage>
</organism>
<gene>
    <name evidence="2" type="ORF">RRG08_016825</name>
</gene>